<dbReference type="SUPFAM" id="SSF48208">
    <property type="entry name" value="Six-hairpin glycosidases"/>
    <property type="match status" value="1"/>
</dbReference>
<dbReference type="GO" id="GO:0004555">
    <property type="term" value="F:alpha,alpha-trehalase activity"/>
    <property type="evidence" value="ECO:0007669"/>
    <property type="project" value="UniProtKB-EC"/>
</dbReference>
<dbReference type="Pfam" id="PF19291">
    <property type="entry name" value="TREH_N"/>
    <property type="match status" value="1"/>
</dbReference>
<dbReference type="EMBL" id="PYGB01000009">
    <property type="protein sequence ID" value="PSK84104.1"/>
    <property type="molecule type" value="Genomic_DNA"/>
</dbReference>
<dbReference type="Pfam" id="PF00723">
    <property type="entry name" value="Glyco_hydro_15"/>
    <property type="match status" value="1"/>
</dbReference>
<keyword evidence="4" id="KW-0378">Hydrolase</keyword>
<dbReference type="InterPro" id="IPR012341">
    <property type="entry name" value="6hp_glycosidase-like_sf"/>
</dbReference>
<dbReference type="PANTHER" id="PTHR31616">
    <property type="entry name" value="TREHALASE"/>
    <property type="match status" value="1"/>
</dbReference>
<evidence type="ECO:0000259" key="2">
    <source>
        <dbReference type="Pfam" id="PF19291"/>
    </source>
</evidence>
<evidence type="ECO:0000313" key="5">
    <source>
        <dbReference type="Proteomes" id="UP000193495"/>
    </source>
</evidence>
<keyword evidence="6" id="KW-1185">Reference proteome</keyword>
<accession>A0A1X6ZR57</accession>
<dbReference type="Proteomes" id="UP000240624">
    <property type="component" value="Unassembled WGS sequence"/>
</dbReference>
<dbReference type="Proteomes" id="UP000193495">
    <property type="component" value="Unassembled WGS sequence"/>
</dbReference>
<evidence type="ECO:0000313" key="3">
    <source>
        <dbReference type="EMBL" id="PSK84104.1"/>
    </source>
</evidence>
<name>A0A1X6ZR57_9RHOB</name>
<gene>
    <name evidence="3" type="ORF">CLV79_10977</name>
    <name evidence="4" type="ORF">LOS8367_02820</name>
</gene>
<organism evidence="4 5">
    <name type="scientific">Limimaricola soesokkakensis</name>
    <dbReference type="NCBI Taxonomy" id="1343159"/>
    <lineage>
        <taxon>Bacteria</taxon>
        <taxon>Pseudomonadati</taxon>
        <taxon>Pseudomonadota</taxon>
        <taxon>Alphaproteobacteria</taxon>
        <taxon>Rhodobacterales</taxon>
        <taxon>Paracoccaceae</taxon>
        <taxon>Limimaricola</taxon>
    </lineage>
</organism>
<protein>
    <submittedName>
        <fullName evidence="3">GH15 family glucan-1,4-alpha-glucosidase</fullName>
    </submittedName>
    <submittedName>
        <fullName evidence="4">Trehalase</fullName>
        <ecNumber evidence="4">3.2.1.28</ecNumber>
    </submittedName>
</protein>
<dbReference type="InterPro" id="IPR008928">
    <property type="entry name" value="6-hairpin_glycosidase_sf"/>
</dbReference>
<dbReference type="OrthoDB" id="3902805at2"/>
<dbReference type="AlphaFoldDB" id="A0A1X6ZR57"/>
<evidence type="ECO:0000313" key="4">
    <source>
        <dbReference type="EMBL" id="SLN58977.1"/>
    </source>
</evidence>
<dbReference type="Gene3D" id="1.50.10.10">
    <property type="match status" value="1"/>
</dbReference>
<sequence>MIRSRRQSSPEIVASNTVPIRNLGVIGDRRTAAVLDRMGRILWYCPCRFDGPSLFAGLLDPEGGEWRIDMEGAAPGPRRYLDGSGMLETHLTGPEGNLVVLDWMTSGPQAPIGVLVREFGTAPAPVRVTLDPRPDYARRTATLSVEGDCAIIEGMRLYGSHPLRISDGTVVMDLPKGEAGWMILSDAPISRPNRATLDNWRGHTLGHWEGLDEAVNYEGVFADDLQRSLRAIRLCTHEESGATTAAVTTSLPEIAGGGRNWDYRYVWLRDAGMIVSALLRLCRKDSEGEQYLKFICRCSGTSENYPMAVFTDLDCETAPPETELPFEGWRGSRPVRIGNGAADQLQLDAYANVVLAAKLLYREGSSQGRAHWDVVADICDFLSRNWHEPDHGIWEETPPKPYVSGKVVAACALESAADYGSEAEAARWRKAAGEIRDWVARNGLTSVGAYAVYPGSDEVDVTAALFPVWDYCAADTPEMLATIEALERDWSPDGLLYHRRLECADGTEEGVFVAAGFWVAQYWVMRGDLDRAHAIIEAGIAQGNDLGLLSEEADPRSGEMLGNIPQSFAHAGMIGAVIDLNRALKARTRETQEKSNS</sequence>
<keyword evidence="4" id="KW-0326">Glycosidase</keyword>
<feature type="domain" description="Trehalase-like N-terminal" evidence="2">
    <location>
        <begin position="15"/>
        <end position="154"/>
    </location>
</feature>
<dbReference type="PANTHER" id="PTHR31616:SF0">
    <property type="entry name" value="GLUCAN 1,4-ALPHA-GLUCOSIDASE"/>
    <property type="match status" value="1"/>
</dbReference>
<evidence type="ECO:0000259" key="1">
    <source>
        <dbReference type="Pfam" id="PF00723"/>
    </source>
</evidence>
<reference evidence="3 6" key="2">
    <citation type="submission" date="2018-03" db="EMBL/GenBank/DDBJ databases">
        <title>Genomic Encyclopedia of Archaeal and Bacterial Type Strains, Phase II (KMG-II): from individual species to whole genera.</title>
        <authorList>
            <person name="Goeker M."/>
        </authorList>
    </citation>
    <scope>NUCLEOTIDE SEQUENCE [LARGE SCALE GENOMIC DNA]</scope>
    <source>
        <strain evidence="3 6">DSM 29956</strain>
    </source>
</reference>
<dbReference type="EC" id="3.2.1.28" evidence="4"/>
<dbReference type="InterPro" id="IPR011613">
    <property type="entry name" value="GH15-like"/>
</dbReference>
<feature type="domain" description="GH15-like" evidence="1">
    <location>
        <begin position="221"/>
        <end position="496"/>
    </location>
</feature>
<dbReference type="GO" id="GO:0005975">
    <property type="term" value="P:carbohydrate metabolic process"/>
    <property type="evidence" value="ECO:0007669"/>
    <property type="project" value="InterPro"/>
</dbReference>
<dbReference type="RefSeq" id="WP_085897134.1">
    <property type="nucleotide sequence ID" value="NZ_FWFY01000009.1"/>
</dbReference>
<evidence type="ECO:0000313" key="6">
    <source>
        <dbReference type="Proteomes" id="UP000240624"/>
    </source>
</evidence>
<dbReference type="EMBL" id="FWFY01000009">
    <property type="protein sequence ID" value="SLN58977.1"/>
    <property type="molecule type" value="Genomic_DNA"/>
</dbReference>
<reference evidence="4 5" key="1">
    <citation type="submission" date="2017-03" db="EMBL/GenBank/DDBJ databases">
        <authorList>
            <person name="Afonso C.L."/>
            <person name="Miller P.J."/>
            <person name="Scott M.A."/>
            <person name="Spackman E."/>
            <person name="Goraichik I."/>
            <person name="Dimitrov K.M."/>
            <person name="Suarez D.L."/>
            <person name="Swayne D.E."/>
        </authorList>
    </citation>
    <scope>NUCLEOTIDE SEQUENCE [LARGE SCALE GENOMIC DNA]</scope>
    <source>
        <strain evidence="4 5">CECT 8367</strain>
    </source>
</reference>
<proteinExistence type="predicted"/>
<dbReference type="InterPro" id="IPR045582">
    <property type="entry name" value="Trehalase-like_N"/>
</dbReference>